<sequence>MSDLRFEDSTVRPVASRGFRLGRDRKKVMGVCAGISDYFGIDVTLVRIAWVAGMLIGFGSLILIYLAVALIAD</sequence>
<gene>
    <name evidence="3" type="ORF">POM99_17660</name>
</gene>
<name>A0ABT6CM99_9SPHN</name>
<dbReference type="EMBL" id="JAROCY010000020">
    <property type="protein sequence ID" value="MDF8335038.1"/>
    <property type="molecule type" value="Genomic_DNA"/>
</dbReference>
<protein>
    <submittedName>
        <fullName evidence="3">PspC domain-containing protein</fullName>
    </submittedName>
</protein>
<evidence type="ECO:0000313" key="3">
    <source>
        <dbReference type="EMBL" id="MDF8335038.1"/>
    </source>
</evidence>
<dbReference type="InterPro" id="IPR007168">
    <property type="entry name" value="Phageshock_PspC_N"/>
</dbReference>
<evidence type="ECO:0000313" key="4">
    <source>
        <dbReference type="Proteomes" id="UP001222770"/>
    </source>
</evidence>
<evidence type="ECO:0000259" key="2">
    <source>
        <dbReference type="Pfam" id="PF04024"/>
    </source>
</evidence>
<accession>A0ABT6CM99</accession>
<proteinExistence type="predicted"/>
<feature type="transmembrane region" description="Helical" evidence="1">
    <location>
        <begin position="48"/>
        <end position="72"/>
    </location>
</feature>
<evidence type="ECO:0000256" key="1">
    <source>
        <dbReference type="SAM" id="Phobius"/>
    </source>
</evidence>
<keyword evidence="1" id="KW-1133">Transmembrane helix</keyword>
<dbReference type="RefSeq" id="WP_277279824.1">
    <property type="nucleotide sequence ID" value="NZ_JAROCY010000020.1"/>
</dbReference>
<dbReference type="Proteomes" id="UP001222770">
    <property type="component" value="Unassembled WGS sequence"/>
</dbReference>
<organism evidence="3 4">
    <name type="scientific">Novosphingobium cyanobacteriorum</name>
    <dbReference type="NCBI Taxonomy" id="3024215"/>
    <lineage>
        <taxon>Bacteria</taxon>
        <taxon>Pseudomonadati</taxon>
        <taxon>Pseudomonadota</taxon>
        <taxon>Alphaproteobacteria</taxon>
        <taxon>Sphingomonadales</taxon>
        <taxon>Sphingomonadaceae</taxon>
        <taxon>Novosphingobium</taxon>
    </lineage>
</organism>
<reference evidence="3 4" key="1">
    <citation type="submission" date="2023-03" db="EMBL/GenBank/DDBJ databases">
        <title>Novosphingobium cyanobacteriorum sp. nov., isolated from a eutrophic reservoir during the Microcystis bloom period.</title>
        <authorList>
            <person name="Kang M."/>
            <person name="Le V."/>
            <person name="Ko S.-R."/>
            <person name="Lee S.-A."/>
            <person name="Ahn C.-Y."/>
        </authorList>
    </citation>
    <scope>NUCLEOTIDE SEQUENCE [LARGE SCALE GENOMIC DNA]</scope>
    <source>
        <strain evidence="3 4">HBC54</strain>
    </source>
</reference>
<feature type="domain" description="Phage shock protein PspC N-terminal" evidence="2">
    <location>
        <begin position="20"/>
        <end position="72"/>
    </location>
</feature>
<comment type="caution">
    <text evidence="3">The sequence shown here is derived from an EMBL/GenBank/DDBJ whole genome shotgun (WGS) entry which is preliminary data.</text>
</comment>
<dbReference type="Pfam" id="PF04024">
    <property type="entry name" value="PspC"/>
    <property type="match status" value="1"/>
</dbReference>
<keyword evidence="4" id="KW-1185">Reference proteome</keyword>
<keyword evidence="1" id="KW-0472">Membrane</keyword>
<keyword evidence="1" id="KW-0812">Transmembrane</keyword>